<proteinExistence type="predicted"/>
<evidence type="ECO:0000313" key="2">
    <source>
        <dbReference type="EMBL" id="PEN91160.1"/>
    </source>
</evidence>
<evidence type="ECO:0000256" key="1">
    <source>
        <dbReference type="SAM" id="Phobius"/>
    </source>
</evidence>
<sequence length="83" mass="9897">MLLLKIFKKLFFYSNIHKNYLTFRNTIPHGILCIDLIVFISLHYKITCKLLLINNVYRNKPFFYKNKKADISSALILLNLLFT</sequence>
<feature type="transmembrane region" description="Helical" evidence="1">
    <location>
        <begin position="21"/>
        <end position="44"/>
    </location>
</feature>
<reference evidence="2 3" key="1">
    <citation type="submission" date="2017-09" db="EMBL/GenBank/DDBJ databases">
        <title>Large-scale bioinformatics analysis of Bacillus genomes uncovers conserved roles of natural products in bacterial physiology.</title>
        <authorList>
            <consortium name="Agbiome Team Llc"/>
            <person name="Bleich R.M."/>
            <person name="Kirk G.J."/>
            <person name="Santa Maria K.C."/>
            <person name="Allen S.E."/>
            <person name="Farag S."/>
            <person name="Shank E.A."/>
            <person name="Bowers A."/>
        </authorList>
    </citation>
    <scope>NUCLEOTIDE SEQUENCE [LARGE SCALE GENOMIC DNA]</scope>
    <source>
        <strain evidence="2 3">AFS027647</strain>
    </source>
</reference>
<evidence type="ECO:0000313" key="3">
    <source>
        <dbReference type="Proteomes" id="UP000220691"/>
    </source>
</evidence>
<accession>A0A9X6U919</accession>
<dbReference type="Proteomes" id="UP000220691">
    <property type="component" value="Unassembled WGS sequence"/>
</dbReference>
<protein>
    <submittedName>
        <fullName evidence="2">Uncharacterized protein</fullName>
    </submittedName>
</protein>
<keyword evidence="1" id="KW-0472">Membrane</keyword>
<organism evidence="2 3">
    <name type="scientific">Bacillus cereus</name>
    <dbReference type="NCBI Taxonomy" id="1396"/>
    <lineage>
        <taxon>Bacteria</taxon>
        <taxon>Bacillati</taxon>
        <taxon>Bacillota</taxon>
        <taxon>Bacilli</taxon>
        <taxon>Bacillales</taxon>
        <taxon>Bacillaceae</taxon>
        <taxon>Bacillus</taxon>
        <taxon>Bacillus cereus group</taxon>
    </lineage>
</organism>
<keyword evidence="1" id="KW-0812">Transmembrane</keyword>
<comment type="caution">
    <text evidence="2">The sequence shown here is derived from an EMBL/GenBank/DDBJ whole genome shotgun (WGS) entry which is preliminary data.</text>
</comment>
<gene>
    <name evidence="2" type="ORF">CN553_20980</name>
</gene>
<name>A0A9X6U919_BACCE</name>
<dbReference type="EMBL" id="NUAN01000146">
    <property type="protein sequence ID" value="PEN91160.1"/>
    <property type="molecule type" value="Genomic_DNA"/>
</dbReference>
<keyword evidence="1" id="KW-1133">Transmembrane helix</keyword>
<dbReference type="AlphaFoldDB" id="A0A9X6U919"/>